<dbReference type="PRINTS" id="PR00380">
    <property type="entry name" value="KINESINHEAVY"/>
</dbReference>
<keyword evidence="4" id="KW-0493">Microtubule</keyword>
<dbReference type="Pfam" id="PF00225">
    <property type="entry name" value="Kinesin"/>
    <property type="match status" value="1"/>
</dbReference>
<evidence type="ECO:0000256" key="3">
    <source>
        <dbReference type="PROSITE-ProRule" id="PRU00283"/>
    </source>
</evidence>
<organism evidence="7 8">
    <name type="scientific">Mya arenaria</name>
    <name type="common">Soft-shell clam</name>
    <dbReference type="NCBI Taxonomy" id="6604"/>
    <lineage>
        <taxon>Eukaryota</taxon>
        <taxon>Metazoa</taxon>
        <taxon>Spiralia</taxon>
        <taxon>Lophotrochozoa</taxon>
        <taxon>Mollusca</taxon>
        <taxon>Bivalvia</taxon>
        <taxon>Autobranchia</taxon>
        <taxon>Heteroconchia</taxon>
        <taxon>Euheterodonta</taxon>
        <taxon>Imparidentia</taxon>
        <taxon>Neoheterodontei</taxon>
        <taxon>Myida</taxon>
        <taxon>Myoidea</taxon>
        <taxon>Myidae</taxon>
        <taxon>Mya</taxon>
    </lineage>
</organism>
<keyword evidence="2 4" id="KW-0067">ATP-binding</keyword>
<proteinExistence type="inferred from homology"/>
<dbReference type="Gene3D" id="3.40.850.10">
    <property type="entry name" value="Kinesin motor domain"/>
    <property type="match status" value="1"/>
</dbReference>
<dbReference type="InterPro" id="IPR027417">
    <property type="entry name" value="P-loop_NTPase"/>
</dbReference>
<evidence type="ECO:0000313" key="8">
    <source>
        <dbReference type="Proteomes" id="UP001164746"/>
    </source>
</evidence>
<dbReference type="PANTHER" id="PTHR47117:SF6">
    <property type="entry name" value="KINESIN-LIKE PROTEIN KIF16B"/>
    <property type="match status" value="1"/>
</dbReference>
<dbReference type="SMART" id="SM00129">
    <property type="entry name" value="KISc"/>
    <property type="match status" value="1"/>
</dbReference>
<feature type="compositionally biased region" description="Low complexity" evidence="5">
    <location>
        <begin position="82"/>
        <end position="96"/>
    </location>
</feature>
<name>A0ABY7FE20_MYAAR</name>
<comment type="caution">
    <text evidence="3">Lacks conserved residue(s) required for the propagation of feature annotation.</text>
</comment>
<evidence type="ECO:0000256" key="1">
    <source>
        <dbReference type="ARBA" id="ARBA00022741"/>
    </source>
</evidence>
<dbReference type="PROSITE" id="PS50067">
    <property type="entry name" value="KINESIN_MOTOR_2"/>
    <property type="match status" value="1"/>
</dbReference>
<dbReference type="InterPro" id="IPR001752">
    <property type="entry name" value="Kinesin_motor_dom"/>
</dbReference>
<dbReference type="Proteomes" id="UP001164746">
    <property type="component" value="Chromosome 11"/>
</dbReference>
<gene>
    <name evidence="7" type="ORF">MAR_002266</name>
</gene>
<feature type="non-terminal residue" evidence="7">
    <location>
        <position position="1"/>
    </location>
</feature>
<dbReference type="Gene3D" id="2.60.200.20">
    <property type="match status" value="1"/>
</dbReference>
<evidence type="ECO:0000313" key="7">
    <source>
        <dbReference type="EMBL" id="WAR20428.1"/>
    </source>
</evidence>
<dbReference type="InterPro" id="IPR019821">
    <property type="entry name" value="Kinesin_motor_CS"/>
</dbReference>
<reference evidence="7" key="1">
    <citation type="submission" date="2022-11" db="EMBL/GenBank/DDBJ databases">
        <title>Centuries of genome instability and evolution in soft-shell clam transmissible cancer (bioRxiv).</title>
        <authorList>
            <person name="Hart S.F.M."/>
            <person name="Yonemitsu M.A."/>
            <person name="Giersch R.M."/>
            <person name="Beal B.F."/>
            <person name="Arriagada G."/>
            <person name="Davis B.W."/>
            <person name="Ostrander E.A."/>
            <person name="Goff S.P."/>
            <person name="Metzger M.J."/>
        </authorList>
    </citation>
    <scope>NUCLEOTIDE SEQUENCE</scope>
    <source>
        <strain evidence="7">MELC-2E11</strain>
        <tissue evidence="7">Siphon/mantle</tissue>
    </source>
</reference>
<comment type="similarity">
    <text evidence="3 4">Belongs to the TRAFAC class myosin-kinesin ATPase superfamily. Kinesin family.</text>
</comment>
<sequence length="253" mass="27738">MVNCLFQARLEENRPSEIVSKINLVDLAGSERADPSSKPDFRKRLTEGANINKSLVTLGYVIKTLAERSLLSWETDDMGSLQSFSASGGGESQASSTPGPNKQRMPYIPYRDSVLTWLLKDSLGGNAKTIMIATITPASQYYSESISTLRYAQRAKNIINKPHINEAGTIVSLPEADNADIAEKLHENEEMESDLSIRGLRNRSSSMGVMIDSQLPYLVGMDDDVLSTGIVIFHLKEGETLVGRGDADAQRDI</sequence>
<feature type="region of interest" description="Disordered" evidence="5">
    <location>
        <begin position="82"/>
        <end position="105"/>
    </location>
</feature>
<keyword evidence="4" id="KW-0505">Motor protein</keyword>
<feature type="domain" description="Kinesin motor" evidence="6">
    <location>
        <begin position="1"/>
        <end position="158"/>
    </location>
</feature>
<dbReference type="InterPro" id="IPR036961">
    <property type="entry name" value="Kinesin_motor_dom_sf"/>
</dbReference>
<evidence type="ECO:0000256" key="5">
    <source>
        <dbReference type="SAM" id="MobiDB-lite"/>
    </source>
</evidence>
<keyword evidence="8" id="KW-1185">Reference proteome</keyword>
<evidence type="ECO:0000256" key="4">
    <source>
        <dbReference type="RuleBase" id="RU000394"/>
    </source>
</evidence>
<protein>
    <recommendedName>
        <fullName evidence="4">Kinesin-like protein</fullName>
    </recommendedName>
</protein>
<dbReference type="PANTHER" id="PTHR47117">
    <property type="entry name" value="STAR-RELATED LIPID TRANSFER PROTEIN 9"/>
    <property type="match status" value="1"/>
</dbReference>
<keyword evidence="1 4" id="KW-0547">Nucleotide-binding</keyword>
<accession>A0ABY7FE20</accession>
<dbReference type="EMBL" id="CP111022">
    <property type="protein sequence ID" value="WAR20428.1"/>
    <property type="molecule type" value="Genomic_DNA"/>
</dbReference>
<evidence type="ECO:0000259" key="6">
    <source>
        <dbReference type="PROSITE" id="PS50067"/>
    </source>
</evidence>
<evidence type="ECO:0000256" key="2">
    <source>
        <dbReference type="ARBA" id="ARBA00022840"/>
    </source>
</evidence>
<dbReference type="SUPFAM" id="SSF52540">
    <property type="entry name" value="P-loop containing nucleoside triphosphate hydrolases"/>
    <property type="match status" value="1"/>
</dbReference>
<dbReference type="PROSITE" id="PS00411">
    <property type="entry name" value="KINESIN_MOTOR_1"/>
    <property type="match status" value="1"/>
</dbReference>